<organism evidence="2 3">
    <name type="scientific">Oryza meyeriana var. granulata</name>
    <dbReference type="NCBI Taxonomy" id="110450"/>
    <lineage>
        <taxon>Eukaryota</taxon>
        <taxon>Viridiplantae</taxon>
        <taxon>Streptophyta</taxon>
        <taxon>Embryophyta</taxon>
        <taxon>Tracheophyta</taxon>
        <taxon>Spermatophyta</taxon>
        <taxon>Magnoliopsida</taxon>
        <taxon>Liliopsida</taxon>
        <taxon>Poales</taxon>
        <taxon>Poaceae</taxon>
        <taxon>BOP clade</taxon>
        <taxon>Oryzoideae</taxon>
        <taxon>Oryzeae</taxon>
        <taxon>Oryzinae</taxon>
        <taxon>Oryza</taxon>
        <taxon>Oryza meyeriana</taxon>
    </lineage>
</organism>
<name>A0A6G1E832_9ORYZ</name>
<keyword evidence="3" id="KW-1185">Reference proteome</keyword>
<proteinExistence type="predicted"/>
<reference evidence="2 3" key="1">
    <citation type="submission" date="2019-11" db="EMBL/GenBank/DDBJ databases">
        <title>Whole genome sequence of Oryza granulata.</title>
        <authorList>
            <person name="Li W."/>
        </authorList>
    </citation>
    <scope>NUCLEOTIDE SEQUENCE [LARGE SCALE GENOMIC DNA]</scope>
    <source>
        <strain evidence="3">cv. Menghai</strain>
        <tissue evidence="2">Leaf</tissue>
    </source>
</reference>
<evidence type="ECO:0000313" key="2">
    <source>
        <dbReference type="EMBL" id="KAF0920940.1"/>
    </source>
</evidence>
<sequence length="59" mass="6553">MVVVGGLGRSGGFYTCPLPFQRPRPAVPSRRQRRRERRAGETSPRLTTEGGGARRMVAR</sequence>
<protein>
    <submittedName>
        <fullName evidence="2">Uncharacterized protein</fullName>
    </submittedName>
</protein>
<evidence type="ECO:0000256" key="1">
    <source>
        <dbReference type="SAM" id="MobiDB-lite"/>
    </source>
</evidence>
<dbReference type="Proteomes" id="UP000479710">
    <property type="component" value="Unassembled WGS sequence"/>
</dbReference>
<accession>A0A6G1E832</accession>
<gene>
    <name evidence="2" type="ORF">E2562_037787</name>
</gene>
<comment type="caution">
    <text evidence="2">The sequence shown here is derived from an EMBL/GenBank/DDBJ whole genome shotgun (WGS) entry which is preliminary data.</text>
</comment>
<feature type="region of interest" description="Disordered" evidence="1">
    <location>
        <begin position="17"/>
        <end position="59"/>
    </location>
</feature>
<dbReference type="EMBL" id="SPHZ02000005">
    <property type="protein sequence ID" value="KAF0920940.1"/>
    <property type="molecule type" value="Genomic_DNA"/>
</dbReference>
<evidence type="ECO:0000313" key="3">
    <source>
        <dbReference type="Proteomes" id="UP000479710"/>
    </source>
</evidence>
<dbReference type="AlphaFoldDB" id="A0A6G1E832"/>